<keyword evidence="4" id="KW-0732">Signal</keyword>
<keyword evidence="9" id="KW-0393">Immunoglobulin domain</keyword>
<accession>A0ABD2QGJ4</accession>
<dbReference type="AlphaFoldDB" id="A0ABD2QGJ4"/>
<protein>
    <recommendedName>
        <fullName evidence="11">Ig-like domain-containing protein</fullName>
    </recommendedName>
</protein>
<evidence type="ECO:0000313" key="12">
    <source>
        <dbReference type="EMBL" id="KAL3318663.1"/>
    </source>
</evidence>
<dbReference type="SUPFAM" id="SSF48726">
    <property type="entry name" value="Immunoglobulin"/>
    <property type="match status" value="1"/>
</dbReference>
<keyword evidence="3" id="KW-0812">Transmembrane</keyword>
<dbReference type="InterPro" id="IPR056475">
    <property type="entry name" value="GBD_Hemicentin/VWA7"/>
</dbReference>
<evidence type="ECO:0000256" key="1">
    <source>
        <dbReference type="ARBA" id="ARBA00004496"/>
    </source>
</evidence>
<dbReference type="GO" id="GO:0005737">
    <property type="term" value="C:cytoplasm"/>
    <property type="evidence" value="ECO:0007669"/>
    <property type="project" value="UniProtKB-SubCell"/>
</dbReference>
<dbReference type="Pfam" id="PF23560">
    <property type="entry name" value="GBD_Hemicentin"/>
    <property type="match status" value="1"/>
</dbReference>
<evidence type="ECO:0000256" key="2">
    <source>
        <dbReference type="ARBA" id="ARBA00022490"/>
    </source>
</evidence>
<dbReference type="PROSITE" id="PS50835">
    <property type="entry name" value="IG_LIKE"/>
    <property type="match status" value="1"/>
</dbReference>
<evidence type="ECO:0000256" key="5">
    <source>
        <dbReference type="ARBA" id="ARBA00022989"/>
    </source>
</evidence>
<dbReference type="CDD" id="cd00096">
    <property type="entry name" value="Ig"/>
    <property type="match status" value="1"/>
</dbReference>
<keyword evidence="8" id="KW-0325">Glycoprotein</keyword>
<gene>
    <name evidence="12" type="ORF">Ciccas_002675</name>
</gene>
<evidence type="ECO:0000256" key="6">
    <source>
        <dbReference type="ARBA" id="ARBA00023136"/>
    </source>
</evidence>
<comment type="subcellular location">
    <subcellularLocation>
        <location evidence="1">Cytoplasm</location>
    </subcellularLocation>
    <subcellularLocation>
        <location evidence="10">Endomembrane system</location>
        <topology evidence="10">Single-pass type I membrane protein</topology>
    </subcellularLocation>
</comment>
<sequence>MRVVEAAVEARKVHVLQQETYDSNAKTYSFPVDSHLSQLTVQVTNFKTEDAISVKIRDPQGKQISKAEGLNQLMKTVPTVFVGSIDRPTPGLWTLEVSAGSNEKEDGAGTTKIGDPDTAWHSIRVTGLSEVDFLQGFATVPLPYNYGSSSQPIAGVKNYIMANMTGRFAPGKIEHFVVRSPNGTVIVRLPATMTESTQIYSSVIPLEATDGHYYLQVSGTDIKGDKFQRYSKVAYSARVPRPVVVTCPRKVEVRRGSSAEISCSIETEVPFTVQWYKGDDILESGAGTLYSFSTNVTHIVEDVNEESQGSYKLTMIPSITQTDFRVDGEFSDVTALIVLRKF</sequence>
<name>A0ABD2QGJ4_9PLAT</name>
<keyword evidence="13" id="KW-1185">Reference proteome</keyword>
<dbReference type="InterPro" id="IPR036179">
    <property type="entry name" value="Ig-like_dom_sf"/>
</dbReference>
<evidence type="ECO:0000256" key="3">
    <source>
        <dbReference type="ARBA" id="ARBA00022692"/>
    </source>
</evidence>
<dbReference type="InterPro" id="IPR007110">
    <property type="entry name" value="Ig-like_dom"/>
</dbReference>
<dbReference type="Gene3D" id="2.60.40.10">
    <property type="entry name" value="Immunoglobulins"/>
    <property type="match status" value="1"/>
</dbReference>
<dbReference type="EMBL" id="JBJKFK010000217">
    <property type="protein sequence ID" value="KAL3318663.1"/>
    <property type="molecule type" value="Genomic_DNA"/>
</dbReference>
<keyword evidence="2" id="KW-0963">Cytoplasm</keyword>
<keyword evidence="5" id="KW-1133">Transmembrane helix</keyword>
<feature type="domain" description="Ig-like" evidence="11">
    <location>
        <begin position="242"/>
        <end position="311"/>
    </location>
</feature>
<comment type="caution">
    <text evidence="12">The sequence shown here is derived from an EMBL/GenBank/DDBJ whole genome shotgun (WGS) entry which is preliminary data.</text>
</comment>
<evidence type="ECO:0000256" key="8">
    <source>
        <dbReference type="ARBA" id="ARBA00023180"/>
    </source>
</evidence>
<evidence type="ECO:0000259" key="11">
    <source>
        <dbReference type="PROSITE" id="PS50835"/>
    </source>
</evidence>
<dbReference type="PANTHER" id="PTHR44888">
    <property type="entry name" value="HEPACAM FAMILY MEMBER 2-RELATED"/>
    <property type="match status" value="1"/>
</dbReference>
<dbReference type="InterPro" id="IPR052280">
    <property type="entry name" value="HEPACAM_domain"/>
</dbReference>
<dbReference type="Proteomes" id="UP001626550">
    <property type="component" value="Unassembled WGS sequence"/>
</dbReference>
<organism evidence="12 13">
    <name type="scientific">Cichlidogyrus casuarinus</name>
    <dbReference type="NCBI Taxonomy" id="1844966"/>
    <lineage>
        <taxon>Eukaryota</taxon>
        <taxon>Metazoa</taxon>
        <taxon>Spiralia</taxon>
        <taxon>Lophotrochozoa</taxon>
        <taxon>Platyhelminthes</taxon>
        <taxon>Monogenea</taxon>
        <taxon>Monopisthocotylea</taxon>
        <taxon>Dactylogyridea</taxon>
        <taxon>Ancyrocephalidae</taxon>
        <taxon>Cichlidogyrus</taxon>
    </lineage>
</organism>
<dbReference type="InterPro" id="IPR013098">
    <property type="entry name" value="Ig_I-set"/>
</dbReference>
<evidence type="ECO:0000256" key="4">
    <source>
        <dbReference type="ARBA" id="ARBA00022729"/>
    </source>
</evidence>
<evidence type="ECO:0000313" key="13">
    <source>
        <dbReference type="Proteomes" id="UP001626550"/>
    </source>
</evidence>
<keyword evidence="7" id="KW-1015">Disulfide bond</keyword>
<dbReference type="Pfam" id="PF07679">
    <property type="entry name" value="I-set"/>
    <property type="match status" value="1"/>
</dbReference>
<reference evidence="12 13" key="1">
    <citation type="submission" date="2024-11" db="EMBL/GenBank/DDBJ databases">
        <title>Adaptive evolution of stress response genes in parasites aligns with host niche diversity.</title>
        <authorList>
            <person name="Hahn C."/>
            <person name="Resl P."/>
        </authorList>
    </citation>
    <scope>NUCLEOTIDE SEQUENCE [LARGE SCALE GENOMIC DNA]</scope>
    <source>
        <strain evidence="12">EGGRZ-B1_66</strain>
        <tissue evidence="12">Body</tissue>
    </source>
</reference>
<dbReference type="PANTHER" id="PTHR44888:SF3">
    <property type="entry name" value="HEMICENTIN 2"/>
    <property type="match status" value="1"/>
</dbReference>
<proteinExistence type="predicted"/>
<keyword evidence="6" id="KW-0472">Membrane</keyword>
<dbReference type="InterPro" id="IPR013783">
    <property type="entry name" value="Ig-like_fold"/>
</dbReference>
<dbReference type="GO" id="GO:0012505">
    <property type="term" value="C:endomembrane system"/>
    <property type="evidence" value="ECO:0007669"/>
    <property type="project" value="UniProtKB-SubCell"/>
</dbReference>
<evidence type="ECO:0000256" key="7">
    <source>
        <dbReference type="ARBA" id="ARBA00023157"/>
    </source>
</evidence>
<evidence type="ECO:0000256" key="10">
    <source>
        <dbReference type="ARBA" id="ARBA00046288"/>
    </source>
</evidence>
<evidence type="ECO:0000256" key="9">
    <source>
        <dbReference type="ARBA" id="ARBA00023319"/>
    </source>
</evidence>